<feature type="region of interest" description="Disordered" evidence="6">
    <location>
        <begin position="310"/>
        <end position="332"/>
    </location>
</feature>
<dbReference type="PANTHER" id="PTHR47178:SF5">
    <property type="entry name" value="FAD-BINDING DOMAIN-CONTAINING PROTEIN"/>
    <property type="match status" value="1"/>
</dbReference>
<dbReference type="EMBL" id="JBFXLU010000428">
    <property type="protein sequence ID" value="KAL2826745.1"/>
    <property type="molecule type" value="Genomic_DNA"/>
</dbReference>
<proteinExistence type="predicted"/>
<feature type="domain" description="FAD-binding" evidence="7">
    <location>
        <begin position="336"/>
        <end position="383"/>
    </location>
</feature>
<gene>
    <name evidence="8" type="ORF">BJY01DRAFT_255911</name>
</gene>
<dbReference type="Gene3D" id="3.50.50.60">
    <property type="entry name" value="FAD/NAD(P)-binding domain"/>
    <property type="match status" value="1"/>
</dbReference>
<evidence type="ECO:0000256" key="3">
    <source>
        <dbReference type="ARBA" id="ARBA00022827"/>
    </source>
</evidence>
<accession>A0ABR4IG90</accession>
<comment type="cofactor">
    <cofactor evidence="1">
        <name>FAD</name>
        <dbReference type="ChEBI" id="CHEBI:57692"/>
    </cofactor>
</comment>
<organism evidence="8 9">
    <name type="scientific">Aspergillus pseudoustus</name>
    <dbReference type="NCBI Taxonomy" id="1810923"/>
    <lineage>
        <taxon>Eukaryota</taxon>
        <taxon>Fungi</taxon>
        <taxon>Dikarya</taxon>
        <taxon>Ascomycota</taxon>
        <taxon>Pezizomycotina</taxon>
        <taxon>Eurotiomycetes</taxon>
        <taxon>Eurotiomycetidae</taxon>
        <taxon>Eurotiales</taxon>
        <taxon>Aspergillaceae</taxon>
        <taxon>Aspergillus</taxon>
        <taxon>Aspergillus subgen. Nidulantes</taxon>
    </lineage>
</organism>
<evidence type="ECO:0000259" key="7">
    <source>
        <dbReference type="Pfam" id="PF01494"/>
    </source>
</evidence>
<name>A0ABR4IG90_9EURO</name>
<keyword evidence="9" id="KW-1185">Reference proteome</keyword>
<evidence type="ECO:0000256" key="4">
    <source>
        <dbReference type="ARBA" id="ARBA00023002"/>
    </source>
</evidence>
<dbReference type="Proteomes" id="UP001610446">
    <property type="component" value="Unassembled WGS sequence"/>
</dbReference>
<dbReference type="PANTHER" id="PTHR47178">
    <property type="entry name" value="MONOOXYGENASE, FAD-BINDING"/>
    <property type="match status" value="1"/>
</dbReference>
<sequence>MGNFKVAIIGGGLAGCLLGNGLLQHDVDFAVYESDPADAKREGYQIRLGGPALEGFKVCMTEEQLSKLYPLFGRSGGILSSAPITYDIHMNPLLDLTKFPAYTKSAPINRIVLVNFLSQWLVDAGKLQYGKRYVGYEILAPTETSRTKVRAHFDDGTSNDCDLLISAEGSRSKINRQIGLNNIVQLKESWMFLAKGNLPPSKLLNLCPEIRKAPVGAFKNGMMLFISAYLPDGYNRPDAVNNQKTREGLDYDSKIASIFWCLTVPTSSVPGGDAKNVSNKLDFCVELIKDWDVRFHEMLRTINNDSITAFQPRTSTEPPRGWRQKASDLSDPAKGNDHVWLLGDAFHAMLPGRGMGGNQAMRDTVDMLPRILDLARRAKPDTLQEEDFATAVNKYETTMAPRAFGWVKASGGSGEIHVPNLDGIKGWLTVFAISRVLDLAYIYGLVLNVFGFGPKDDAPELPN</sequence>
<evidence type="ECO:0000313" key="9">
    <source>
        <dbReference type="Proteomes" id="UP001610446"/>
    </source>
</evidence>
<comment type="caution">
    <text evidence="8">The sequence shown here is derived from an EMBL/GenBank/DDBJ whole genome shotgun (WGS) entry which is preliminary data.</text>
</comment>
<dbReference type="InterPro" id="IPR036188">
    <property type="entry name" value="FAD/NAD-bd_sf"/>
</dbReference>
<evidence type="ECO:0000256" key="2">
    <source>
        <dbReference type="ARBA" id="ARBA00022630"/>
    </source>
</evidence>
<evidence type="ECO:0000256" key="5">
    <source>
        <dbReference type="ARBA" id="ARBA00023033"/>
    </source>
</evidence>
<evidence type="ECO:0000256" key="1">
    <source>
        <dbReference type="ARBA" id="ARBA00001974"/>
    </source>
</evidence>
<dbReference type="Pfam" id="PF01494">
    <property type="entry name" value="FAD_binding_3"/>
    <property type="match status" value="1"/>
</dbReference>
<keyword evidence="3" id="KW-0274">FAD</keyword>
<protein>
    <recommendedName>
        <fullName evidence="7">FAD-binding domain-containing protein</fullName>
    </recommendedName>
</protein>
<reference evidence="8 9" key="1">
    <citation type="submission" date="2024-07" db="EMBL/GenBank/DDBJ databases">
        <title>Section-level genome sequencing and comparative genomics of Aspergillus sections Usti and Cavernicolus.</title>
        <authorList>
            <consortium name="Lawrence Berkeley National Laboratory"/>
            <person name="Nybo J.L."/>
            <person name="Vesth T.C."/>
            <person name="Theobald S."/>
            <person name="Frisvad J.C."/>
            <person name="Larsen T.O."/>
            <person name="Kjaerboelling I."/>
            <person name="Rothschild-Mancinelli K."/>
            <person name="Lyhne E.K."/>
            <person name="Kogle M.E."/>
            <person name="Barry K."/>
            <person name="Clum A."/>
            <person name="Na H."/>
            <person name="Ledsgaard L."/>
            <person name="Lin J."/>
            <person name="Lipzen A."/>
            <person name="Kuo A."/>
            <person name="Riley R."/>
            <person name="Mondo S."/>
            <person name="Labutti K."/>
            <person name="Haridas S."/>
            <person name="Pangalinan J."/>
            <person name="Salamov A.A."/>
            <person name="Simmons B.A."/>
            <person name="Magnuson J.K."/>
            <person name="Chen J."/>
            <person name="Drula E."/>
            <person name="Henrissat B."/>
            <person name="Wiebenga A."/>
            <person name="Lubbers R.J."/>
            <person name="Gomes A.C."/>
            <person name="Makela M.R."/>
            <person name="Stajich J."/>
            <person name="Grigoriev I.V."/>
            <person name="Mortensen U.H."/>
            <person name="De Vries R.P."/>
            <person name="Baker S.E."/>
            <person name="Andersen M.R."/>
        </authorList>
    </citation>
    <scope>NUCLEOTIDE SEQUENCE [LARGE SCALE GENOMIC DNA]</scope>
    <source>
        <strain evidence="8 9">CBS 123904</strain>
    </source>
</reference>
<dbReference type="InterPro" id="IPR002938">
    <property type="entry name" value="FAD-bd"/>
</dbReference>
<keyword evidence="2" id="KW-0285">Flavoprotein</keyword>
<dbReference type="SUPFAM" id="SSF51905">
    <property type="entry name" value="FAD/NAD(P)-binding domain"/>
    <property type="match status" value="1"/>
</dbReference>
<evidence type="ECO:0000256" key="6">
    <source>
        <dbReference type="SAM" id="MobiDB-lite"/>
    </source>
</evidence>
<dbReference type="PRINTS" id="PR00420">
    <property type="entry name" value="RNGMNOXGNASE"/>
</dbReference>
<dbReference type="PROSITE" id="PS51257">
    <property type="entry name" value="PROKAR_LIPOPROTEIN"/>
    <property type="match status" value="1"/>
</dbReference>
<keyword evidence="5" id="KW-0503">Monooxygenase</keyword>
<evidence type="ECO:0000313" key="8">
    <source>
        <dbReference type="EMBL" id="KAL2826745.1"/>
    </source>
</evidence>
<keyword evidence="4" id="KW-0560">Oxidoreductase</keyword>